<dbReference type="InterPro" id="IPR002716">
    <property type="entry name" value="PIN_dom"/>
</dbReference>
<name>A0A1Y1S8U8_9MICR</name>
<dbReference type="OrthoDB" id="76105at2759"/>
<protein>
    <submittedName>
        <fullName evidence="7">FCF1</fullName>
    </submittedName>
</protein>
<evidence type="ECO:0000256" key="3">
    <source>
        <dbReference type="ARBA" id="ARBA00022552"/>
    </source>
</evidence>
<dbReference type="AlphaFoldDB" id="A0A1Y1S8U8"/>
<dbReference type="VEuPathDB" id="MicrosporidiaDB:ECANGB1_2064"/>
<dbReference type="InterPro" id="IPR037503">
    <property type="entry name" value="Fcf1_PIN"/>
</dbReference>
<dbReference type="EMBL" id="LWDP01000007">
    <property type="protein sequence ID" value="ORD94870.1"/>
    <property type="molecule type" value="Genomic_DNA"/>
</dbReference>
<keyword evidence="4" id="KW-0539">Nucleus</keyword>
<keyword evidence="2" id="KW-0690">Ribosome biogenesis</keyword>
<dbReference type="SMART" id="SM00670">
    <property type="entry name" value="PINc"/>
    <property type="match status" value="1"/>
</dbReference>
<gene>
    <name evidence="7" type="primary">FCF1</name>
    <name evidence="7" type="ORF">ECANGB1_2064</name>
</gene>
<dbReference type="GO" id="GO:0032040">
    <property type="term" value="C:small-subunit processome"/>
    <property type="evidence" value="ECO:0007669"/>
    <property type="project" value="InterPro"/>
</dbReference>
<proteinExistence type="inferred from homology"/>
<dbReference type="GO" id="GO:0006364">
    <property type="term" value="P:rRNA processing"/>
    <property type="evidence" value="ECO:0007669"/>
    <property type="project" value="UniProtKB-KW"/>
</dbReference>
<comment type="similarity">
    <text evidence="5">Belongs to the UTP23/FCF1 family. FCF1 subfamily.</text>
</comment>
<dbReference type="Gene3D" id="3.40.50.1010">
    <property type="entry name" value="5'-nuclease"/>
    <property type="match status" value="1"/>
</dbReference>
<keyword evidence="3" id="KW-0698">rRNA processing</keyword>
<sequence>MKYKKKEKEELLEADSSIEEKNILKYTLVDNLHRPPYQVILDTNFINDCIRKKIEPVDVLMEALNANVDIYITECVFGELEKLGRVFRIALNMIKRINHTRLICDHKGTYADNCLLNRVRMNKVFFVATSDVNLKQRITKKCGTPVLIFRGRKLVAENFHSLV</sequence>
<dbReference type="PANTHER" id="PTHR12416">
    <property type="entry name" value="RRNA-PROCESSING PROTEIN UTP23 HOMOLOG"/>
    <property type="match status" value="1"/>
</dbReference>
<reference evidence="7 8" key="1">
    <citation type="journal article" date="2017" name="Environ. Microbiol.">
        <title>Decay of the glycolytic pathway and adaptation to intranuclear parasitism within Enterocytozoonidae microsporidia.</title>
        <authorList>
            <person name="Wiredu Boakye D."/>
            <person name="Jaroenlak P."/>
            <person name="Prachumwat A."/>
            <person name="Williams T.A."/>
            <person name="Bateman K.S."/>
            <person name="Itsathitphaisarn O."/>
            <person name="Sritunyalucksana K."/>
            <person name="Paszkiewicz K.H."/>
            <person name="Moore K.A."/>
            <person name="Stentiford G.D."/>
            <person name="Williams B.A."/>
        </authorList>
    </citation>
    <scope>NUCLEOTIDE SEQUENCE [LARGE SCALE GENOMIC DNA]</scope>
    <source>
        <strain evidence="7 8">GB1</strain>
    </source>
</reference>
<feature type="domain" description="PIN" evidence="6">
    <location>
        <begin position="37"/>
        <end position="136"/>
    </location>
</feature>
<evidence type="ECO:0000256" key="1">
    <source>
        <dbReference type="ARBA" id="ARBA00004604"/>
    </source>
</evidence>
<dbReference type="Pfam" id="PF04900">
    <property type="entry name" value="Fcf1"/>
    <property type="match status" value="1"/>
</dbReference>
<evidence type="ECO:0000256" key="2">
    <source>
        <dbReference type="ARBA" id="ARBA00022517"/>
    </source>
</evidence>
<dbReference type="InterPro" id="IPR029060">
    <property type="entry name" value="PIN-like_dom_sf"/>
</dbReference>
<organism evidence="7 8">
    <name type="scientific">Enterospora canceri</name>
    <dbReference type="NCBI Taxonomy" id="1081671"/>
    <lineage>
        <taxon>Eukaryota</taxon>
        <taxon>Fungi</taxon>
        <taxon>Fungi incertae sedis</taxon>
        <taxon>Microsporidia</taxon>
        <taxon>Enterocytozoonidae</taxon>
        <taxon>Enterospora</taxon>
    </lineage>
</organism>
<dbReference type="CDD" id="cd09864">
    <property type="entry name" value="PIN_Fcf1-like"/>
    <property type="match status" value="1"/>
</dbReference>
<evidence type="ECO:0000259" key="6">
    <source>
        <dbReference type="SMART" id="SM00670"/>
    </source>
</evidence>
<comment type="caution">
    <text evidence="7">The sequence shown here is derived from an EMBL/GenBank/DDBJ whole genome shotgun (WGS) entry which is preliminary data.</text>
</comment>
<keyword evidence="8" id="KW-1185">Reference proteome</keyword>
<comment type="subcellular location">
    <subcellularLocation>
        <location evidence="1">Nucleus</location>
        <location evidence="1">Nucleolus</location>
    </subcellularLocation>
</comment>
<accession>A0A1Y1S8U8</accession>
<evidence type="ECO:0000313" key="8">
    <source>
        <dbReference type="Proteomes" id="UP000192639"/>
    </source>
</evidence>
<dbReference type="GO" id="GO:0004540">
    <property type="term" value="F:RNA nuclease activity"/>
    <property type="evidence" value="ECO:0007669"/>
    <property type="project" value="UniProtKB-ARBA"/>
</dbReference>
<dbReference type="InterPro" id="IPR006984">
    <property type="entry name" value="Fcf1/UTP23"/>
</dbReference>
<dbReference type="Proteomes" id="UP000192639">
    <property type="component" value="Unassembled WGS sequence"/>
</dbReference>
<evidence type="ECO:0000256" key="5">
    <source>
        <dbReference type="ARBA" id="ARBA00024026"/>
    </source>
</evidence>
<dbReference type="SUPFAM" id="SSF88723">
    <property type="entry name" value="PIN domain-like"/>
    <property type="match status" value="1"/>
</dbReference>
<evidence type="ECO:0000256" key="4">
    <source>
        <dbReference type="ARBA" id="ARBA00023242"/>
    </source>
</evidence>
<evidence type="ECO:0000313" key="7">
    <source>
        <dbReference type="EMBL" id="ORD94870.1"/>
    </source>
</evidence>